<dbReference type="AlphaFoldDB" id="A0A9X4MIY2"/>
<dbReference type="Proteomes" id="UP001154240">
    <property type="component" value="Unassembled WGS sequence"/>
</dbReference>
<dbReference type="Gene3D" id="3.30.70.270">
    <property type="match status" value="1"/>
</dbReference>
<sequence>MSRKTSSDTALLYRSLEKQASRHPVRTIRLNGKRPEPLGLLLIDADIPVPEVASALAGLRLADQLRPATAVASGDASLPDQAWLHQQLTAELARVQQTRLPCALLLITLSGKTPAKNGATTLIGQAATALASSLHPVDVLASFQNTGLALIMPGATMGKARKRAEEIRTTLRTTTFTTGATTITPKLALGIAVCHAYETIAPEQLLLLAEAELSRAAKLGGDAICQRAASQTEDSCQVTVEERAQLWLQPRKPSRATAGMAA</sequence>
<dbReference type="InterPro" id="IPR043128">
    <property type="entry name" value="Rev_trsase/Diguanyl_cyclase"/>
</dbReference>
<dbReference type="EC" id="2.7.7.65" evidence="2"/>
<dbReference type="SMART" id="SM00267">
    <property type="entry name" value="GGDEF"/>
    <property type="match status" value="1"/>
</dbReference>
<gene>
    <name evidence="2" type="ORF">OLX77_06005</name>
</gene>
<protein>
    <submittedName>
        <fullName evidence="2">Diguanylate cyclase</fullName>
        <ecNumber evidence="2">2.7.7.65</ecNumber>
    </submittedName>
</protein>
<keyword evidence="2" id="KW-0548">Nucleotidyltransferase</keyword>
<reference evidence="2" key="1">
    <citation type="journal article" date="2022" name="bioRxiv">
        <title>Thiovibrio frasassiensisgen. nov., sp. nov., an autotrophic, elemental sulfur disproportionating bacterium isolated from sulfidic karst sediment, and proposal of Thiovibrionaceae fam. nov.</title>
        <authorList>
            <person name="Aronson H."/>
            <person name="Thomas C."/>
            <person name="Bhattacharyya M."/>
            <person name="Eckstein S."/>
            <person name="Jensen S."/>
            <person name="Barco R."/>
            <person name="Macalady J."/>
            <person name="Amend J."/>
        </authorList>
    </citation>
    <scope>NUCLEOTIDE SEQUENCE</scope>
    <source>
        <strain evidence="2">RS19-109</strain>
    </source>
</reference>
<dbReference type="EMBL" id="JAPHEH010000001">
    <property type="protein sequence ID" value="MDG4475714.1"/>
    <property type="molecule type" value="Genomic_DNA"/>
</dbReference>
<reference evidence="2" key="2">
    <citation type="submission" date="2022-10" db="EMBL/GenBank/DDBJ databases">
        <authorList>
            <person name="Aronson H.S."/>
        </authorList>
    </citation>
    <scope>NUCLEOTIDE SEQUENCE</scope>
    <source>
        <strain evidence="2">RS19-109</strain>
    </source>
</reference>
<name>A0A9X4MIY2_9BACT</name>
<dbReference type="RefSeq" id="WP_307632687.1">
    <property type="nucleotide sequence ID" value="NZ_JAPHEH010000001.1"/>
</dbReference>
<dbReference type="GO" id="GO:0052621">
    <property type="term" value="F:diguanylate cyclase activity"/>
    <property type="evidence" value="ECO:0007669"/>
    <property type="project" value="UniProtKB-EC"/>
</dbReference>
<evidence type="ECO:0000313" key="3">
    <source>
        <dbReference type="Proteomes" id="UP001154240"/>
    </source>
</evidence>
<comment type="caution">
    <text evidence="2">The sequence shown here is derived from an EMBL/GenBank/DDBJ whole genome shotgun (WGS) entry which is preliminary data.</text>
</comment>
<keyword evidence="3" id="KW-1185">Reference proteome</keyword>
<feature type="domain" description="GGDEF" evidence="1">
    <location>
        <begin position="58"/>
        <end position="227"/>
    </location>
</feature>
<dbReference type="Pfam" id="PF00990">
    <property type="entry name" value="GGDEF"/>
    <property type="match status" value="1"/>
</dbReference>
<dbReference type="SUPFAM" id="SSF55073">
    <property type="entry name" value="Nucleotide cyclase"/>
    <property type="match status" value="1"/>
</dbReference>
<dbReference type="InterPro" id="IPR000160">
    <property type="entry name" value="GGDEF_dom"/>
</dbReference>
<evidence type="ECO:0000259" key="1">
    <source>
        <dbReference type="SMART" id="SM00267"/>
    </source>
</evidence>
<accession>A0A9X4MIY2</accession>
<keyword evidence="2" id="KW-0808">Transferase</keyword>
<dbReference type="InterPro" id="IPR029787">
    <property type="entry name" value="Nucleotide_cyclase"/>
</dbReference>
<proteinExistence type="predicted"/>
<organism evidence="2 3">
    <name type="scientific">Thiovibrio frasassiensis</name>
    <dbReference type="NCBI Taxonomy" id="2984131"/>
    <lineage>
        <taxon>Bacteria</taxon>
        <taxon>Pseudomonadati</taxon>
        <taxon>Thermodesulfobacteriota</taxon>
        <taxon>Desulfobulbia</taxon>
        <taxon>Desulfobulbales</taxon>
        <taxon>Thiovibrionaceae</taxon>
        <taxon>Thiovibrio</taxon>
    </lineage>
</organism>
<evidence type="ECO:0000313" key="2">
    <source>
        <dbReference type="EMBL" id="MDG4475714.1"/>
    </source>
</evidence>